<keyword evidence="5" id="KW-0732">Signal</keyword>
<feature type="region of interest" description="Disordered" evidence="4">
    <location>
        <begin position="245"/>
        <end position="281"/>
    </location>
</feature>
<dbReference type="PRINTS" id="PR00722">
    <property type="entry name" value="CHYMOTRYPSIN"/>
</dbReference>
<dbReference type="GO" id="GO:0006508">
    <property type="term" value="P:proteolysis"/>
    <property type="evidence" value="ECO:0007669"/>
    <property type="project" value="InterPro"/>
</dbReference>
<dbReference type="GO" id="GO:0004252">
    <property type="term" value="F:serine-type endopeptidase activity"/>
    <property type="evidence" value="ECO:0007669"/>
    <property type="project" value="InterPro"/>
</dbReference>
<dbReference type="CDD" id="cd00190">
    <property type="entry name" value="Tryp_SPc"/>
    <property type="match status" value="1"/>
</dbReference>
<keyword evidence="3" id="KW-1015">Disulfide bond</keyword>
<sequence length="313" mass="32055">MRFGKIALGLAVAATVVLGPPATAAPPPDDGAVAPMIIGGRPASQVYSFMVSLQSSGGHTCGGSLITSQWVVTARHCVGSLVRARVGTTTWSSGGTLVGIASQHHTPSDGKDIALVKLAQPVTQAPIPISASAGPTGTVTRLIGWGQTCPTRGCGGPPSTLQEIDVKVLASGCTAGYDPAKELCLGDRQGTGACYGDSGGPAVRNVGGRWELTGATSRAGQGQPTCGQAPAIYMNVPAYKSWIDSVTGGTTPPDDPPDPPEGCDGVPAWNAETLYSPGDEVSHNGHRWEATWYVRAWEPGNSAYAYWTDLGAC</sequence>
<dbReference type="EMBL" id="BMRB01000001">
    <property type="protein sequence ID" value="GGS16907.1"/>
    <property type="molecule type" value="Genomic_DNA"/>
</dbReference>
<evidence type="ECO:0000256" key="5">
    <source>
        <dbReference type="SAM" id="SignalP"/>
    </source>
</evidence>
<dbReference type="Gene3D" id="2.40.10.10">
    <property type="entry name" value="Trypsin-like serine proteases"/>
    <property type="match status" value="1"/>
</dbReference>
<dbReference type="InterPro" id="IPR003610">
    <property type="entry name" value="CBM5/12"/>
</dbReference>
<feature type="signal peptide" evidence="5">
    <location>
        <begin position="1"/>
        <end position="24"/>
    </location>
</feature>
<dbReference type="RefSeq" id="WP_189208761.1">
    <property type="nucleotide sequence ID" value="NZ_BMRB01000001.1"/>
</dbReference>
<dbReference type="GO" id="GO:0005975">
    <property type="term" value="P:carbohydrate metabolic process"/>
    <property type="evidence" value="ECO:0007669"/>
    <property type="project" value="InterPro"/>
</dbReference>
<feature type="domain" description="Peptidase S1" evidence="6">
    <location>
        <begin position="37"/>
        <end position="248"/>
    </location>
</feature>
<dbReference type="Gene3D" id="2.10.10.20">
    <property type="entry name" value="Carbohydrate-binding module superfamily 5/12"/>
    <property type="match status" value="1"/>
</dbReference>
<dbReference type="InterPro" id="IPR043504">
    <property type="entry name" value="Peptidase_S1_PA_chymotrypsin"/>
</dbReference>
<dbReference type="SMART" id="SM00495">
    <property type="entry name" value="ChtBD3"/>
    <property type="match status" value="1"/>
</dbReference>
<dbReference type="SUPFAM" id="SSF51055">
    <property type="entry name" value="Carbohydrate binding domain"/>
    <property type="match status" value="1"/>
</dbReference>
<feature type="chain" id="PRO_5037182008" description="Peptidase S1 domain-containing protein" evidence="5">
    <location>
        <begin position="25"/>
        <end position="313"/>
    </location>
</feature>
<evidence type="ECO:0000313" key="8">
    <source>
        <dbReference type="Proteomes" id="UP000660680"/>
    </source>
</evidence>
<evidence type="ECO:0000256" key="1">
    <source>
        <dbReference type="ARBA" id="ARBA00007664"/>
    </source>
</evidence>
<dbReference type="GO" id="GO:0005576">
    <property type="term" value="C:extracellular region"/>
    <property type="evidence" value="ECO:0007669"/>
    <property type="project" value="InterPro"/>
</dbReference>
<dbReference type="InterPro" id="IPR009003">
    <property type="entry name" value="Peptidase_S1_PA"/>
</dbReference>
<dbReference type="PANTHER" id="PTHR24276:SF98">
    <property type="entry name" value="FI18310P1-RELATED"/>
    <property type="match status" value="1"/>
</dbReference>
<dbReference type="GO" id="GO:0030246">
    <property type="term" value="F:carbohydrate binding"/>
    <property type="evidence" value="ECO:0007669"/>
    <property type="project" value="InterPro"/>
</dbReference>
<gene>
    <name evidence="7" type="ORF">GCM10010171_06470</name>
</gene>
<reference evidence="7" key="1">
    <citation type="journal article" date="2014" name="Int. J. Syst. Evol. Microbiol.">
        <title>Complete genome sequence of Corynebacterium casei LMG S-19264T (=DSM 44701T), isolated from a smear-ripened cheese.</title>
        <authorList>
            <consortium name="US DOE Joint Genome Institute (JGI-PGF)"/>
            <person name="Walter F."/>
            <person name="Albersmeier A."/>
            <person name="Kalinowski J."/>
            <person name="Ruckert C."/>
        </authorList>
    </citation>
    <scope>NUCLEOTIDE SEQUENCE</scope>
    <source>
        <strain evidence="7">JCM 3276</strain>
    </source>
</reference>
<dbReference type="GO" id="GO:0004553">
    <property type="term" value="F:hydrolase activity, hydrolyzing O-glycosyl compounds"/>
    <property type="evidence" value="ECO:0007669"/>
    <property type="project" value="InterPro"/>
</dbReference>
<keyword evidence="8" id="KW-1185">Reference proteome</keyword>
<evidence type="ECO:0000256" key="3">
    <source>
        <dbReference type="ARBA" id="ARBA00023157"/>
    </source>
</evidence>
<evidence type="ECO:0000259" key="6">
    <source>
        <dbReference type="PROSITE" id="PS50240"/>
    </source>
</evidence>
<dbReference type="CDD" id="cd12215">
    <property type="entry name" value="ChiC_BD"/>
    <property type="match status" value="1"/>
</dbReference>
<proteinExistence type="inferred from homology"/>
<reference evidence="7" key="2">
    <citation type="submission" date="2020-09" db="EMBL/GenBank/DDBJ databases">
        <authorList>
            <person name="Sun Q."/>
            <person name="Ohkuma M."/>
        </authorList>
    </citation>
    <scope>NUCLEOTIDE SEQUENCE</scope>
    <source>
        <strain evidence="7">JCM 3276</strain>
    </source>
</reference>
<dbReference type="SMART" id="SM00020">
    <property type="entry name" value="Tryp_SPc"/>
    <property type="match status" value="1"/>
</dbReference>
<keyword evidence="2" id="KW-0378">Hydrolase</keyword>
<dbReference type="PROSITE" id="PS50240">
    <property type="entry name" value="TRYPSIN_DOM"/>
    <property type="match status" value="1"/>
</dbReference>
<name>A0A918L7S0_9PSEU</name>
<evidence type="ECO:0000313" key="7">
    <source>
        <dbReference type="EMBL" id="GGS16907.1"/>
    </source>
</evidence>
<comment type="caution">
    <text evidence="7">The sequence shown here is derived from an EMBL/GenBank/DDBJ whole genome shotgun (WGS) entry which is preliminary data.</text>
</comment>
<dbReference type="SUPFAM" id="SSF50494">
    <property type="entry name" value="Trypsin-like serine proteases"/>
    <property type="match status" value="1"/>
</dbReference>
<evidence type="ECO:0000256" key="2">
    <source>
        <dbReference type="ARBA" id="ARBA00022801"/>
    </source>
</evidence>
<organism evidence="7 8">
    <name type="scientific">Actinokineospora fastidiosa</name>
    <dbReference type="NCBI Taxonomy" id="1816"/>
    <lineage>
        <taxon>Bacteria</taxon>
        <taxon>Bacillati</taxon>
        <taxon>Actinomycetota</taxon>
        <taxon>Actinomycetes</taxon>
        <taxon>Pseudonocardiales</taxon>
        <taxon>Pseudonocardiaceae</taxon>
        <taxon>Actinokineospora</taxon>
    </lineage>
</organism>
<dbReference type="Proteomes" id="UP000660680">
    <property type="component" value="Unassembled WGS sequence"/>
</dbReference>
<comment type="similarity">
    <text evidence="1">Belongs to the peptidase S1 family.</text>
</comment>
<evidence type="ECO:0000256" key="4">
    <source>
        <dbReference type="SAM" id="MobiDB-lite"/>
    </source>
</evidence>
<protein>
    <recommendedName>
        <fullName evidence="6">Peptidase S1 domain-containing protein</fullName>
    </recommendedName>
</protein>
<dbReference type="PANTHER" id="PTHR24276">
    <property type="entry name" value="POLYSERASE-RELATED"/>
    <property type="match status" value="1"/>
</dbReference>
<accession>A0A918L7S0</accession>
<dbReference type="InterPro" id="IPR001254">
    <property type="entry name" value="Trypsin_dom"/>
</dbReference>
<dbReference type="InterPro" id="IPR036573">
    <property type="entry name" value="CBM_sf_5/12"/>
</dbReference>
<dbReference type="AlphaFoldDB" id="A0A918L7S0"/>
<dbReference type="Pfam" id="PF00089">
    <property type="entry name" value="Trypsin"/>
    <property type="match status" value="1"/>
</dbReference>
<dbReference type="InterPro" id="IPR050430">
    <property type="entry name" value="Peptidase_S1"/>
</dbReference>
<dbReference type="InterPro" id="IPR001314">
    <property type="entry name" value="Peptidase_S1A"/>
</dbReference>